<evidence type="ECO:0000313" key="3">
    <source>
        <dbReference type="Proteomes" id="UP000184267"/>
    </source>
</evidence>
<feature type="region of interest" description="Disordered" evidence="1">
    <location>
        <begin position="117"/>
        <end position="160"/>
    </location>
</feature>
<dbReference type="AlphaFoldDB" id="A0A1M2VBP3"/>
<dbReference type="EMBL" id="MNAD01001498">
    <property type="protein sequence ID" value="OJT05008.1"/>
    <property type="molecule type" value="Genomic_DNA"/>
</dbReference>
<feature type="non-terminal residue" evidence="2">
    <location>
        <position position="160"/>
    </location>
</feature>
<gene>
    <name evidence="2" type="ORF">TRAPUB_4221</name>
</gene>
<evidence type="ECO:0000256" key="1">
    <source>
        <dbReference type="SAM" id="MobiDB-lite"/>
    </source>
</evidence>
<protein>
    <submittedName>
        <fullName evidence="2">Uncharacterized protein</fullName>
    </submittedName>
</protein>
<organism evidence="2 3">
    <name type="scientific">Trametes pubescens</name>
    <name type="common">White-rot fungus</name>
    <dbReference type="NCBI Taxonomy" id="154538"/>
    <lineage>
        <taxon>Eukaryota</taxon>
        <taxon>Fungi</taxon>
        <taxon>Dikarya</taxon>
        <taxon>Basidiomycota</taxon>
        <taxon>Agaricomycotina</taxon>
        <taxon>Agaricomycetes</taxon>
        <taxon>Polyporales</taxon>
        <taxon>Polyporaceae</taxon>
        <taxon>Trametes</taxon>
    </lineage>
</organism>
<feature type="compositionally biased region" description="Basic and acidic residues" evidence="1">
    <location>
        <begin position="132"/>
        <end position="143"/>
    </location>
</feature>
<evidence type="ECO:0000313" key="2">
    <source>
        <dbReference type="EMBL" id="OJT05008.1"/>
    </source>
</evidence>
<dbReference type="OrthoDB" id="2799361at2759"/>
<dbReference type="STRING" id="154538.A0A1M2VBP3"/>
<keyword evidence="3" id="KW-1185">Reference proteome</keyword>
<accession>A0A1M2VBP3</accession>
<proteinExistence type="predicted"/>
<sequence>MNHLNDALARFHQYREVFRVGGVREEGFSLPRQHSMVHYEKRIWDFAAPNGLCSSITESKHIKAVKEPWRRSNRYEALGQMLLTNQRMDKLAISRVHFENRGMLKDTCLREAQLLLDPQAPNPRRRGPQAELPKRTSQDKDNGGDLDNPALLAEVTLSKG</sequence>
<dbReference type="Proteomes" id="UP000184267">
    <property type="component" value="Unassembled WGS sequence"/>
</dbReference>
<name>A0A1M2VBP3_TRAPU</name>
<dbReference type="OMA" id="HYLMLIR"/>
<comment type="caution">
    <text evidence="2">The sequence shown here is derived from an EMBL/GenBank/DDBJ whole genome shotgun (WGS) entry which is preliminary data.</text>
</comment>
<reference evidence="2 3" key="1">
    <citation type="submission" date="2016-10" db="EMBL/GenBank/DDBJ databases">
        <title>Genome sequence of the basidiomycete white-rot fungus Trametes pubescens.</title>
        <authorList>
            <person name="Makela M.R."/>
            <person name="Granchi Z."/>
            <person name="Peng M."/>
            <person name="De Vries R.P."/>
            <person name="Grigoriev I."/>
            <person name="Riley R."/>
            <person name="Hilden K."/>
        </authorList>
    </citation>
    <scope>NUCLEOTIDE SEQUENCE [LARGE SCALE GENOMIC DNA]</scope>
    <source>
        <strain evidence="2 3">FBCC735</strain>
    </source>
</reference>